<gene>
    <name evidence="10" type="ORF">SAMN05421831_10125</name>
</gene>
<dbReference type="EC" id="2.1.1.80" evidence="2"/>
<sequence>MDSSAVFSGYLVAIGASAGGLEALEKFFQYCPAHSGAAFVVIQHLSPDHKSMMADLLARHTNMPIKTASHGMPIKANHIYLIPAGKILTINQLGFIVKEKALHTLVLPIDIFFNSIAEIYGARALGIILSGTGSDGTRGAVAINAHGGFLLAQHPDEAKFNGMPTSLIATSLVDEVAPVKQLAERLNHYLNRTHDHKSSGIILQKINQQTDEESLEFIFQLLLQAGGIDFHDYKPATVLRRLERRMQLVQSSTLDEYLSYLQVNRSELAQLRRELLISVTSFFRDPDAFDELKHKVIWPIVSQTPQNQEIRIWCAGISRGEEAYSIAILFLEAFEALESWRNIKIFATDVNQKNIESASNGEYPEAITNELSSERLQTFFNRTDKGYLVKPELRQTIVFARHNLLTDPPFTRMDLVTCRNTLIYFKPNAQKRALHRLEYAIKPKGFLFLGSSESINDAGLSLTAVSDKCKIFQRHPYETNKNINEDSIRRSKYQRNLGSYHTNTSTHTAHTTNQQDLDIWATEKAGNILLDHYTPPALLFNKKLEAIHLFGNISPFLSLRSGAPSMELNKILPENLISVIRVLIYKSQKEKINFSSDTLSVSLKNQQQQILRISVYPLIEDSQAYTLVCFEIAPYLKEDTSEQKFNFPLSSIQQEAQTHIELLEQELSITRKNLQSSIEDLETSNEELQATNEELLSSNEELQSANEELQSVNEELNTVNAEYQEKVLLLNQLNAELESMARASGIATLFVDESLYLTRFTPDAKNIFKLREMDIGRPLDDISHRLNTQNLIDDFKFTLSTERMVEKEVSSEDGHLFLLRLLPYKVAACNTKGAVATFVDITAFQNTRKLQSVINALPERIAVLEHDGRISLMNQAWQENIPSQVNTKMPYAPLDYNFLEIYKQDLNEESQAIYQGIQDIMCRKIASFHKQSQISQSIIRLIPIEGQHEYGFLVSYQDFN</sequence>
<dbReference type="PANTHER" id="PTHR24422:SF27">
    <property type="entry name" value="PROTEIN-GLUTAMATE O-METHYLTRANSFERASE"/>
    <property type="match status" value="1"/>
</dbReference>
<accession>A0A1H6Q0G2</accession>
<dbReference type="SUPFAM" id="SSF52738">
    <property type="entry name" value="Methylesterase CheB, C-terminal domain"/>
    <property type="match status" value="1"/>
</dbReference>
<dbReference type="AlphaFoldDB" id="A0A1H6Q0G2"/>
<dbReference type="Gene3D" id="3.30.450.20">
    <property type="entry name" value="PAS domain"/>
    <property type="match status" value="1"/>
</dbReference>
<dbReference type="PANTHER" id="PTHR24422">
    <property type="entry name" value="CHEMOTAXIS PROTEIN METHYLTRANSFERASE"/>
    <property type="match status" value="1"/>
</dbReference>
<dbReference type="Pfam" id="PF01739">
    <property type="entry name" value="CheR"/>
    <property type="match status" value="1"/>
</dbReference>
<evidence type="ECO:0000256" key="7">
    <source>
        <dbReference type="SAM" id="Coils"/>
    </source>
</evidence>
<keyword evidence="5" id="KW-0949">S-adenosyl-L-methionine</keyword>
<dbReference type="InterPro" id="IPR000673">
    <property type="entry name" value="Sig_transdc_resp-reg_Me-estase"/>
</dbReference>
<reference evidence="11" key="1">
    <citation type="submission" date="2016-10" db="EMBL/GenBank/DDBJ databases">
        <authorList>
            <person name="Varghese N."/>
            <person name="Submissions S."/>
        </authorList>
    </citation>
    <scope>NUCLEOTIDE SEQUENCE [LARGE SCALE GENOMIC DNA]</scope>
    <source>
        <strain evidence="11">DSM 7165</strain>
    </source>
</reference>
<evidence type="ECO:0000259" key="8">
    <source>
        <dbReference type="PROSITE" id="PS50122"/>
    </source>
</evidence>
<feature type="coiled-coil region" evidence="7">
    <location>
        <begin position="653"/>
        <end position="740"/>
    </location>
</feature>
<dbReference type="OrthoDB" id="9816309at2"/>
<dbReference type="InterPro" id="IPR029063">
    <property type="entry name" value="SAM-dependent_MTases_sf"/>
</dbReference>
<dbReference type="GO" id="GO:0000156">
    <property type="term" value="F:phosphorelay response regulator activity"/>
    <property type="evidence" value="ECO:0007669"/>
    <property type="project" value="InterPro"/>
</dbReference>
<dbReference type="STRING" id="64971.SAMN05421831_10125"/>
<dbReference type="InterPro" id="IPR050903">
    <property type="entry name" value="Bact_Chemotaxis_MeTrfase"/>
</dbReference>
<feature type="active site" evidence="6">
    <location>
        <position position="44"/>
    </location>
</feature>
<dbReference type="GO" id="GO:0032259">
    <property type="term" value="P:methylation"/>
    <property type="evidence" value="ECO:0007669"/>
    <property type="project" value="UniProtKB-KW"/>
</dbReference>
<dbReference type="GO" id="GO:0008983">
    <property type="term" value="F:protein-glutamate O-methyltransferase activity"/>
    <property type="evidence" value="ECO:0007669"/>
    <property type="project" value="UniProtKB-EC"/>
</dbReference>
<keyword evidence="4" id="KW-0808">Transferase</keyword>
<evidence type="ECO:0000313" key="11">
    <source>
        <dbReference type="Proteomes" id="UP000242999"/>
    </source>
</evidence>
<keyword evidence="11" id="KW-1185">Reference proteome</keyword>
<dbReference type="EMBL" id="FNYH01000001">
    <property type="protein sequence ID" value="SEI37349.1"/>
    <property type="molecule type" value="Genomic_DNA"/>
</dbReference>
<dbReference type="InterPro" id="IPR022641">
    <property type="entry name" value="CheR_N"/>
</dbReference>
<name>A0A1H6Q0G2_9GAMM</name>
<evidence type="ECO:0000259" key="9">
    <source>
        <dbReference type="PROSITE" id="PS50123"/>
    </source>
</evidence>
<dbReference type="SUPFAM" id="SSF53335">
    <property type="entry name" value="S-adenosyl-L-methionine-dependent methyltransferases"/>
    <property type="match status" value="1"/>
</dbReference>
<dbReference type="GO" id="GO:0006935">
    <property type="term" value="P:chemotaxis"/>
    <property type="evidence" value="ECO:0007669"/>
    <property type="project" value="UniProtKB-UniRule"/>
</dbReference>
<dbReference type="Pfam" id="PF13596">
    <property type="entry name" value="PAS_10"/>
    <property type="match status" value="1"/>
</dbReference>
<feature type="active site" evidence="6">
    <location>
        <position position="135"/>
    </location>
</feature>
<keyword evidence="6" id="KW-0378">Hydrolase</keyword>
<dbReference type="PROSITE" id="PS50123">
    <property type="entry name" value="CHER"/>
    <property type="match status" value="1"/>
</dbReference>
<evidence type="ECO:0000256" key="5">
    <source>
        <dbReference type="ARBA" id="ARBA00022691"/>
    </source>
</evidence>
<evidence type="ECO:0000256" key="2">
    <source>
        <dbReference type="ARBA" id="ARBA00012534"/>
    </source>
</evidence>
<dbReference type="InterPro" id="IPR035909">
    <property type="entry name" value="CheB_C"/>
</dbReference>
<evidence type="ECO:0000256" key="1">
    <source>
        <dbReference type="ARBA" id="ARBA00001541"/>
    </source>
</evidence>
<dbReference type="PROSITE" id="PS50122">
    <property type="entry name" value="CHEB"/>
    <property type="match status" value="1"/>
</dbReference>
<feature type="active site" evidence="6">
    <location>
        <position position="17"/>
    </location>
</feature>
<dbReference type="Pfam" id="PF01339">
    <property type="entry name" value="CheB_methylest"/>
    <property type="match status" value="1"/>
</dbReference>
<evidence type="ECO:0000256" key="3">
    <source>
        <dbReference type="ARBA" id="ARBA00022603"/>
    </source>
</evidence>
<dbReference type="InterPro" id="IPR022642">
    <property type="entry name" value="CheR_C"/>
</dbReference>
<comment type="catalytic activity">
    <reaction evidence="1">
        <text>L-glutamyl-[protein] + S-adenosyl-L-methionine = [protein]-L-glutamate 5-O-methyl ester + S-adenosyl-L-homocysteine</text>
        <dbReference type="Rhea" id="RHEA:24452"/>
        <dbReference type="Rhea" id="RHEA-COMP:10208"/>
        <dbReference type="Rhea" id="RHEA-COMP:10311"/>
        <dbReference type="ChEBI" id="CHEBI:29973"/>
        <dbReference type="ChEBI" id="CHEBI:57856"/>
        <dbReference type="ChEBI" id="CHEBI:59789"/>
        <dbReference type="ChEBI" id="CHEBI:82795"/>
        <dbReference type="EC" id="2.1.1.80"/>
    </reaction>
</comment>
<feature type="domain" description="CheR-type methyltransferase" evidence="9">
    <location>
        <begin position="203"/>
        <end position="455"/>
    </location>
</feature>
<dbReference type="Gene3D" id="3.40.50.150">
    <property type="entry name" value="Vaccinia Virus protein VP39"/>
    <property type="match status" value="1"/>
</dbReference>
<feature type="domain" description="CheB-type methylesterase" evidence="8">
    <location>
        <begin position="6"/>
        <end position="193"/>
    </location>
</feature>
<keyword evidence="6" id="KW-0145">Chemotaxis</keyword>
<dbReference type="SUPFAM" id="SSF47757">
    <property type="entry name" value="Chemotaxis receptor methyltransferase CheR, N-terminal domain"/>
    <property type="match status" value="1"/>
</dbReference>
<dbReference type="Pfam" id="PF03705">
    <property type="entry name" value="CheR_N"/>
    <property type="match status" value="1"/>
</dbReference>
<dbReference type="Proteomes" id="UP000242999">
    <property type="component" value="Unassembled WGS sequence"/>
</dbReference>
<evidence type="ECO:0000256" key="6">
    <source>
        <dbReference type="PROSITE-ProRule" id="PRU00050"/>
    </source>
</evidence>
<evidence type="ECO:0000256" key="4">
    <source>
        <dbReference type="ARBA" id="ARBA00022679"/>
    </source>
</evidence>
<dbReference type="GO" id="GO:0005737">
    <property type="term" value="C:cytoplasm"/>
    <property type="evidence" value="ECO:0007669"/>
    <property type="project" value="InterPro"/>
</dbReference>
<dbReference type="CDD" id="cd16434">
    <property type="entry name" value="CheB-CheR_fusion"/>
    <property type="match status" value="1"/>
</dbReference>
<protein>
    <recommendedName>
        <fullName evidence="2">protein-glutamate O-methyltransferase</fullName>
        <ecNumber evidence="2">2.1.1.80</ecNumber>
    </recommendedName>
</protein>
<dbReference type="PRINTS" id="PR00996">
    <property type="entry name" value="CHERMTFRASE"/>
</dbReference>
<dbReference type="GO" id="GO:0008984">
    <property type="term" value="F:protein-glutamate methylesterase activity"/>
    <property type="evidence" value="ECO:0007669"/>
    <property type="project" value="InterPro"/>
</dbReference>
<keyword evidence="3" id="KW-0489">Methyltransferase</keyword>
<dbReference type="SMART" id="SM00138">
    <property type="entry name" value="MeTrc"/>
    <property type="match status" value="1"/>
</dbReference>
<dbReference type="Gene3D" id="3.40.50.180">
    <property type="entry name" value="Methylesterase CheB, C-terminal domain"/>
    <property type="match status" value="1"/>
</dbReference>
<dbReference type="InterPro" id="IPR036804">
    <property type="entry name" value="CheR_N_sf"/>
</dbReference>
<keyword evidence="7" id="KW-0175">Coiled coil</keyword>
<proteinExistence type="predicted"/>
<dbReference type="Gene3D" id="1.10.155.10">
    <property type="entry name" value="Chemotaxis receptor methyltransferase CheR, N-terminal domain"/>
    <property type="match status" value="1"/>
</dbReference>
<dbReference type="InterPro" id="IPR000780">
    <property type="entry name" value="CheR_MeTrfase"/>
</dbReference>
<evidence type="ECO:0000313" key="10">
    <source>
        <dbReference type="EMBL" id="SEI37349.1"/>
    </source>
</evidence>
<organism evidence="10 11">
    <name type="scientific">Allopseudospirillum japonicum</name>
    <dbReference type="NCBI Taxonomy" id="64971"/>
    <lineage>
        <taxon>Bacteria</taxon>
        <taxon>Pseudomonadati</taxon>
        <taxon>Pseudomonadota</taxon>
        <taxon>Gammaproteobacteria</taxon>
        <taxon>Oceanospirillales</taxon>
        <taxon>Oceanospirillaceae</taxon>
        <taxon>Allopseudospirillum</taxon>
    </lineage>
</organism>
<dbReference type="RefSeq" id="WP_093307618.1">
    <property type="nucleotide sequence ID" value="NZ_FNYH01000001.1"/>
</dbReference>